<reference evidence="3" key="1">
    <citation type="journal article" date="2016" name="Nat. Commun.">
        <title>The Gonium pectorale genome demonstrates co-option of cell cycle regulation during the evolution of multicellularity.</title>
        <authorList>
            <person name="Hanschen E.R."/>
            <person name="Marriage T.N."/>
            <person name="Ferris P.J."/>
            <person name="Hamaji T."/>
            <person name="Toyoda A."/>
            <person name="Fujiyama A."/>
            <person name="Neme R."/>
            <person name="Noguchi H."/>
            <person name="Minakuchi Y."/>
            <person name="Suzuki M."/>
            <person name="Kawai-Toyooka H."/>
            <person name="Smith D.R."/>
            <person name="Sparks H."/>
            <person name="Anderson J."/>
            <person name="Bakaric R."/>
            <person name="Luria V."/>
            <person name="Karger A."/>
            <person name="Kirschner M.W."/>
            <person name="Durand P.M."/>
            <person name="Michod R.E."/>
            <person name="Nozaki H."/>
            <person name="Olson B.J."/>
        </authorList>
    </citation>
    <scope>NUCLEOTIDE SEQUENCE [LARGE SCALE GENOMIC DNA]</scope>
    <source>
        <strain evidence="3">NIES-2863</strain>
    </source>
</reference>
<dbReference type="AlphaFoldDB" id="A0A150H2N4"/>
<comment type="caution">
    <text evidence="2">The sequence shown here is derived from an EMBL/GenBank/DDBJ whole genome shotgun (WGS) entry which is preliminary data.</text>
</comment>
<evidence type="ECO:0000313" key="3">
    <source>
        <dbReference type="Proteomes" id="UP000075714"/>
    </source>
</evidence>
<keyword evidence="1" id="KW-0812">Transmembrane</keyword>
<dbReference type="PANTHER" id="PTHR35100:SF1">
    <property type="entry name" value="F15H11.13 PROTEIN"/>
    <property type="match status" value="1"/>
</dbReference>
<keyword evidence="1" id="KW-1133">Transmembrane helix</keyword>
<dbReference type="OrthoDB" id="534610at2759"/>
<keyword evidence="3" id="KW-1185">Reference proteome</keyword>
<feature type="transmembrane region" description="Helical" evidence="1">
    <location>
        <begin position="45"/>
        <end position="63"/>
    </location>
</feature>
<name>A0A150H2N4_GONPE</name>
<sequence length="194" mass="20797">MRPQGPGDNDKNLPERVLNVATCGMFFQAGRGIIRLCRTAAARRFGWAFVAVGAVATLYHASWGRLRPLARKVDYYSIALSSILLRHAVVGPLPRLLAAATLVAVPFRPTLVTTSNFTAVEVRYLLLALSHPRLLPAWAAHTGLSVAATACFSLEDVPPLAWFPFTHAAFHVLSAAAFLTLPSALNQIADAAAA</sequence>
<accession>A0A150H2N4</accession>
<evidence type="ECO:0008006" key="4">
    <source>
        <dbReference type="Google" id="ProtNLM"/>
    </source>
</evidence>
<proteinExistence type="predicted"/>
<keyword evidence="1" id="KW-0472">Membrane</keyword>
<gene>
    <name evidence="2" type="ORF">GPECTOR_1g26</name>
</gene>
<evidence type="ECO:0000313" key="2">
    <source>
        <dbReference type="EMBL" id="KXZ56295.1"/>
    </source>
</evidence>
<dbReference type="EMBL" id="LSYV01000002">
    <property type="protein sequence ID" value="KXZ56295.1"/>
    <property type="molecule type" value="Genomic_DNA"/>
</dbReference>
<protein>
    <recommendedName>
        <fullName evidence="4">Post-GPI attachment to proteins factor 3</fullName>
    </recommendedName>
</protein>
<organism evidence="2 3">
    <name type="scientific">Gonium pectorale</name>
    <name type="common">Green alga</name>
    <dbReference type="NCBI Taxonomy" id="33097"/>
    <lineage>
        <taxon>Eukaryota</taxon>
        <taxon>Viridiplantae</taxon>
        <taxon>Chlorophyta</taxon>
        <taxon>core chlorophytes</taxon>
        <taxon>Chlorophyceae</taxon>
        <taxon>CS clade</taxon>
        <taxon>Chlamydomonadales</taxon>
        <taxon>Volvocaceae</taxon>
        <taxon>Gonium</taxon>
    </lineage>
</organism>
<dbReference type="PANTHER" id="PTHR35100">
    <property type="entry name" value="FOLD PROTEIN"/>
    <property type="match status" value="1"/>
</dbReference>
<dbReference type="STRING" id="33097.A0A150H2N4"/>
<evidence type="ECO:0000256" key="1">
    <source>
        <dbReference type="SAM" id="Phobius"/>
    </source>
</evidence>
<dbReference type="Proteomes" id="UP000075714">
    <property type="component" value="Unassembled WGS sequence"/>
</dbReference>